<feature type="binding site" evidence="4">
    <location>
        <position position="216"/>
    </location>
    <ligand>
        <name>(6R)-5,10-methylene-5,6,7,8-tetrahydrofolate</name>
        <dbReference type="ChEBI" id="CHEBI:15636"/>
    </ligand>
</feature>
<dbReference type="GO" id="GO:0032259">
    <property type="term" value="P:methylation"/>
    <property type="evidence" value="ECO:0007669"/>
    <property type="project" value="UniProtKB-KW"/>
</dbReference>
<sequence length="366" mass="42108">MTIELFQWASNLQTAMEKYHNLVQRILRGGHYKKNRTKVDTIADFGHHYEINLAKGYPLLTTKKMDTFRWDSMLHELVWYLSGDHHVRKLREKTAIWNSWADEDGNLPSAYGRFWRRFPIPENKAQLPGEAWASEESPWVQRDDETGTLVFDQLGYVVDTLKGKNPDRDRHSRRLVVSAWHPANTGPSALPPCHYTFVINVQAGKLNCHLTQRSADIALGVPFNIAAYALLARVLSEVTDIALGKFSHTLVDAHIYCGQEERGEWYSENLSEFQDHLANVNSKEEYRSVRNWVLENAPPEQTTEVDAGSHNYGYDHVPGLLEQLARDPLDRPRVELDIESLGEFSYENVTLQDYDSHSDLRFEVAE</sequence>
<comment type="caution">
    <text evidence="6">The sequence shown here is derived from an EMBL/GenBank/DDBJ whole genome shotgun (WGS) entry which is preliminary data.</text>
</comment>
<dbReference type="InterPro" id="IPR045097">
    <property type="entry name" value="Thymidate_synth/dCMP_Mease"/>
</dbReference>
<comment type="subunit">
    <text evidence="4">Homodimer.</text>
</comment>
<evidence type="ECO:0000313" key="6">
    <source>
        <dbReference type="EMBL" id="GGK79741.1"/>
    </source>
</evidence>
<dbReference type="InterPro" id="IPR036926">
    <property type="entry name" value="Thymidate_synth/dCMP_Mease_sf"/>
</dbReference>
<reference evidence="6" key="1">
    <citation type="journal article" date="2014" name="Int. J. Syst. Evol. Microbiol.">
        <title>Complete genome sequence of Corynebacterium casei LMG S-19264T (=DSM 44701T), isolated from a smear-ripened cheese.</title>
        <authorList>
            <consortium name="US DOE Joint Genome Institute (JGI-PGF)"/>
            <person name="Walter F."/>
            <person name="Albersmeier A."/>
            <person name="Kalinowski J."/>
            <person name="Ruckert C."/>
        </authorList>
    </citation>
    <scope>NUCLEOTIDE SEQUENCE</scope>
    <source>
        <strain evidence="6">JCM 19018</strain>
    </source>
</reference>
<dbReference type="Gene3D" id="3.30.572.10">
    <property type="entry name" value="Thymidylate synthase/dCMP hydroxymethylase domain"/>
    <property type="match status" value="1"/>
</dbReference>
<feature type="binding site" description="in other chain" evidence="4">
    <location>
        <begin position="213"/>
        <end position="216"/>
    </location>
    <ligand>
        <name>dUMP</name>
        <dbReference type="ChEBI" id="CHEBI:246422"/>
        <note>ligand shared between dimeric partners</note>
    </ligand>
</feature>
<dbReference type="GO" id="GO:0004799">
    <property type="term" value="F:thymidylate synthase activity"/>
    <property type="evidence" value="ECO:0007669"/>
    <property type="project" value="UniProtKB-UniRule"/>
</dbReference>
<dbReference type="AlphaFoldDB" id="A0A830F2G1"/>
<feature type="binding site" evidence="4">
    <location>
        <position position="365"/>
    </location>
    <ligand>
        <name>(6R)-5,10-methylene-5,6,7,8-tetrahydrofolate</name>
        <dbReference type="ChEBI" id="CHEBI:15636"/>
    </ligand>
</feature>
<keyword evidence="4" id="KW-0963">Cytoplasm</keyword>
<evidence type="ECO:0000313" key="7">
    <source>
        <dbReference type="Proteomes" id="UP000614221"/>
    </source>
</evidence>
<organism evidence="6 7">
    <name type="scientific">Haloarcula sebkhae</name>
    <dbReference type="NCBI Taxonomy" id="932660"/>
    <lineage>
        <taxon>Archaea</taxon>
        <taxon>Methanobacteriati</taxon>
        <taxon>Methanobacteriota</taxon>
        <taxon>Stenosarchaea group</taxon>
        <taxon>Halobacteria</taxon>
        <taxon>Halobacteriales</taxon>
        <taxon>Haloarculaceae</taxon>
        <taxon>Haloarcula</taxon>
    </lineage>
</organism>
<dbReference type="SUPFAM" id="SSF55831">
    <property type="entry name" value="Thymidylate synthase/dCMP hydroxymethylase"/>
    <property type="match status" value="1"/>
</dbReference>
<feature type="binding site" description="in other chain" evidence="4">
    <location>
        <position position="36"/>
    </location>
    <ligand>
        <name>dUMP</name>
        <dbReference type="ChEBI" id="CHEBI:246422"/>
        <note>ligand shared between dimeric partners</note>
    </ligand>
</feature>
<comment type="catalytic activity">
    <reaction evidence="4">
        <text>dUMP + (6R)-5,10-methylene-5,6,7,8-tetrahydrofolate = 7,8-dihydrofolate + dTMP</text>
        <dbReference type="Rhea" id="RHEA:12104"/>
        <dbReference type="ChEBI" id="CHEBI:15636"/>
        <dbReference type="ChEBI" id="CHEBI:57451"/>
        <dbReference type="ChEBI" id="CHEBI:63528"/>
        <dbReference type="ChEBI" id="CHEBI:246422"/>
        <dbReference type="EC" id="2.1.1.45"/>
    </reaction>
</comment>
<keyword evidence="2 4" id="KW-0489">Methyltransferase</keyword>
<dbReference type="InterPro" id="IPR023451">
    <property type="entry name" value="Thymidate_synth/dCMP_Mease_dom"/>
</dbReference>
<evidence type="ECO:0000256" key="1">
    <source>
        <dbReference type="ARBA" id="ARBA00011947"/>
    </source>
</evidence>
<dbReference type="CDD" id="cd00351">
    <property type="entry name" value="TS_Pyrimidine_HMase"/>
    <property type="match status" value="1"/>
</dbReference>
<dbReference type="InterPro" id="IPR000398">
    <property type="entry name" value="Thymidylate_synthase"/>
</dbReference>
<comment type="function">
    <text evidence="4">Catalyzes the reductive methylation of 2'-deoxyuridine-5'-monophosphate (dUMP) to 2'-deoxythymidine-5'-monophosphate (dTMP) while utilizing 5,10-methylenetetrahydrofolate (mTHF) as the methyl donor and reductant in the reaction, yielding dihydrofolate (DHF) as a by-product. This enzymatic reaction provides an intracellular de novo source of dTMP, an essential precursor for DNA biosynthesis.</text>
</comment>
<dbReference type="HAMAP" id="MF_00008">
    <property type="entry name" value="Thymidy_synth_bact"/>
    <property type="match status" value="1"/>
</dbReference>
<comment type="pathway">
    <text evidence="4">Pyrimidine metabolism; dTTP biosynthesis.</text>
</comment>
<dbReference type="UniPathway" id="UPA00575"/>
<evidence type="ECO:0000259" key="5">
    <source>
        <dbReference type="Pfam" id="PF00303"/>
    </source>
</evidence>
<feature type="binding site" evidence="4">
    <location>
        <begin position="173"/>
        <end position="174"/>
    </location>
    <ligand>
        <name>dUMP</name>
        <dbReference type="ChEBI" id="CHEBI:246422"/>
        <note>ligand shared between dimeric partners</note>
    </ligand>
</feature>
<dbReference type="Pfam" id="PF00303">
    <property type="entry name" value="Thymidylat_synt"/>
    <property type="match status" value="1"/>
</dbReference>
<dbReference type="GO" id="GO:0006231">
    <property type="term" value="P:dTMP biosynthetic process"/>
    <property type="evidence" value="ECO:0007669"/>
    <property type="project" value="UniProtKB-UniRule"/>
</dbReference>
<protein>
    <recommendedName>
        <fullName evidence="1 4">Thymidylate synthase</fullName>
        <shortName evidence="4">TS</shortName>
        <shortName evidence="4">TSase</shortName>
        <ecNumber evidence="1 4">2.1.1.45</ecNumber>
    </recommendedName>
</protein>
<dbReference type="GO" id="GO:0006235">
    <property type="term" value="P:dTTP biosynthetic process"/>
    <property type="evidence" value="ECO:0007669"/>
    <property type="project" value="UniProtKB-UniRule"/>
</dbReference>
<gene>
    <name evidence="4" type="primary">thyA</name>
    <name evidence="6" type="ORF">GCM10009067_35090</name>
</gene>
<dbReference type="GO" id="GO:0005829">
    <property type="term" value="C:cytosol"/>
    <property type="evidence" value="ECO:0007669"/>
    <property type="project" value="TreeGrafter"/>
</dbReference>
<feature type="active site" description="Nucleophile" evidence="4">
    <location>
        <position position="193"/>
    </location>
</feature>
<evidence type="ECO:0000256" key="3">
    <source>
        <dbReference type="ARBA" id="ARBA00022679"/>
    </source>
</evidence>
<accession>A0A830F2G1</accession>
<comment type="similarity">
    <text evidence="4">Belongs to the thymidylate synthase family. Bacterial-type ThyA subfamily.</text>
</comment>
<dbReference type="PRINTS" id="PR00108">
    <property type="entry name" value="THYMDSNTHASE"/>
</dbReference>
<feature type="domain" description="Thymidylate synthase/dCMP hydroxymethylase" evidence="5">
    <location>
        <begin position="18"/>
        <end position="365"/>
    </location>
</feature>
<dbReference type="PANTHER" id="PTHR11548">
    <property type="entry name" value="THYMIDYLATE SYNTHASE 1"/>
    <property type="match status" value="1"/>
</dbReference>
<comment type="caution">
    <text evidence="4">Lacks conserved residue(s) required for the propagation of feature annotation.</text>
</comment>
<keyword evidence="3 4" id="KW-0808">Transferase</keyword>
<name>A0A830F2G1_9EURY</name>
<evidence type="ECO:0000256" key="2">
    <source>
        <dbReference type="ARBA" id="ARBA00022603"/>
    </source>
</evidence>
<dbReference type="EMBL" id="BMPD01000007">
    <property type="protein sequence ID" value="GGK79741.1"/>
    <property type="molecule type" value="Genomic_DNA"/>
</dbReference>
<reference evidence="6" key="2">
    <citation type="submission" date="2020-09" db="EMBL/GenBank/DDBJ databases">
        <authorList>
            <person name="Sun Q."/>
            <person name="Ohkuma M."/>
        </authorList>
    </citation>
    <scope>NUCLEOTIDE SEQUENCE</scope>
    <source>
        <strain evidence="6">JCM 19018</strain>
    </source>
</reference>
<dbReference type="PANTHER" id="PTHR11548:SF1">
    <property type="entry name" value="THYMIDYLATE SYNTHASE 1"/>
    <property type="match status" value="1"/>
</dbReference>
<comment type="subcellular location">
    <subcellularLocation>
        <location evidence="4">Cytoplasm</location>
    </subcellularLocation>
</comment>
<keyword evidence="4" id="KW-0545">Nucleotide biosynthesis</keyword>
<feature type="binding site" description="in other chain" evidence="4">
    <location>
        <begin position="254"/>
        <end position="256"/>
    </location>
    <ligand>
        <name>dUMP</name>
        <dbReference type="ChEBI" id="CHEBI:246422"/>
        <note>ligand shared between dimeric partners</note>
    </ligand>
</feature>
<dbReference type="Proteomes" id="UP000614221">
    <property type="component" value="Unassembled WGS sequence"/>
</dbReference>
<feature type="binding site" description="in other chain" evidence="4">
    <location>
        <position position="224"/>
    </location>
    <ligand>
        <name>dUMP</name>
        <dbReference type="ChEBI" id="CHEBI:246422"/>
        <note>ligand shared between dimeric partners</note>
    </ligand>
</feature>
<dbReference type="EC" id="2.1.1.45" evidence="1 4"/>
<proteinExistence type="inferred from homology"/>
<evidence type="ECO:0000256" key="4">
    <source>
        <dbReference type="HAMAP-Rule" id="MF_00008"/>
    </source>
</evidence>
<dbReference type="NCBIfam" id="TIGR03284">
    <property type="entry name" value="thym_sym"/>
    <property type="match status" value="1"/>
</dbReference>